<gene>
    <name evidence="1" type="ORF">RMAECT_0990</name>
    <name evidence="2" type="ORF">RMAECT_1479</name>
</gene>
<dbReference type="RefSeq" id="WP_014365698.1">
    <property type="nucleotide sequence ID" value="NZ_LAOC01000001.1"/>
</dbReference>
<comment type="caution">
    <text evidence="1">The sequence shown here is derived from an EMBL/GenBank/DDBJ whole genome shotgun (WGS) entry which is preliminary data.</text>
</comment>
<proteinExistence type="predicted"/>
<organism evidence="1 3">
    <name type="scientific">Rickettsia rhipicephali str. Ect</name>
    <dbReference type="NCBI Taxonomy" id="1359199"/>
    <lineage>
        <taxon>Bacteria</taxon>
        <taxon>Pseudomonadati</taxon>
        <taxon>Pseudomonadota</taxon>
        <taxon>Alphaproteobacteria</taxon>
        <taxon>Rickettsiales</taxon>
        <taxon>Rickettsiaceae</taxon>
        <taxon>Rickettsieae</taxon>
        <taxon>Rickettsia</taxon>
        <taxon>spotted fever group</taxon>
    </lineage>
</organism>
<protein>
    <submittedName>
        <fullName evidence="1">Uncharacterized protein</fullName>
    </submittedName>
</protein>
<evidence type="ECO:0000313" key="2">
    <source>
        <dbReference type="EMBL" id="KJV78940.1"/>
    </source>
</evidence>
<accession>A0A0F3PHF9</accession>
<reference evidence="1 3" key="1">
    <citation type="submission" date="2015-01" db="EMBL/GenBank/DDBJ databases">
        <title>Genome Sequencing of Rickettsiales.</title>
        <authorList>
            <person name="Daugherty S.C."/>
            <person name="Su Q."/>
            <person name="Abolude K."/>
            <person name="Beier-Sexton M."/>
            <person name="Carlyon J.A."/>
            <person name="Carter R."/>
            <person name="Day N.P."/>
            <person name="Dumler S.J."/>
            <person name="Dyachenko V."/>
            <person name="Godinez A."/>
            <person name="Kurtti T.J."/>
            <person name="Lichay M."/>
            <person name="Mullins K.E."/>
            <person name="Ott S."/>
            <person name="Pappas-Brown V."/>
            <person name="Paris D.H."/>
            <person name="Patel P."/>
            <person name="Richards A.L."/>
            <person name="Sadzewicz L."/>
            <person name="Sears K."/>
            <person name="Seidman D."/>
            <person name="Sengamalay N."/>
            <person name="Stenos J."/>
            <person name="Tallon L.J."/>
            <person name="Vincent G."/>
            <person name="Fraser C.M."/>
            <person name="Munderloh U."/>
            <person name="Dunning-Hotopp J.C."/>
        </authorList>
    </citation>
    <scope>NUCLEOTIDE SEQUENCE [LARGE SCALE GENOMIC DNA]</scope>
    <source>
        <strain evidence="1 3">Ect</strain>
    </source>
</reference>
<dbReference type="AlphaFoldDB" id="A0A0F3PHF9"/>
<dbReference type="EMBL" id="LAOC01000001">
    <property type="protein sequence ID" value="KJV78649.1"/>
    <property type="molecule type" value="Genomic_DNA"/>
</dbReference>
<dbReference type="PATRIC" id="fig|1359199.3.peg.1458"/>
<dbReference type="EMBL" id="LAOC01000001">
    <property type="protein sequence ID" value="KJV78940.1"/>
    <property type="molecule type" value="Genomic_DNA"/>
</dbReference>
<name>A0A0F3PHF9_RICRH</name>
<evidence type="ECO:0000313" key="1">
    <source>
        <dbReference type="EMBL" id="KJV78649.1"/>
    </source>
</evidence>
<sequence length="41" mass="4920">MEDLDDNLKKIAIIKTQARRNEIINQKHLYQILIPLNFELI</sequence>
<dbReference type="Proteomes" id="UP000033591">
    <property type="component" value="Unassembled WGS sequence"/>
</dbReference>
<evidence type="ECO:0000313" key="3">
    <source>
        <dbReference type="Proteomes" id="UP000033591"/>
    </source>
</evidence>